<keyword evidence="1" id="KW-1133">Transmembrane helix</keyword>
<dbReference type="EMBL" id="JAGIOF010000001">
    <property type="protein sequence ID" value="MBP2386018.1"/>
    <property type="molecule type" value="Genomic_DNA"/>
</dbReference>
<name>A0ABS4XCR3_9MICC</name>
<evidence type="ECO:0000256" key="1">
    <source>
        <dbReference type="SAM" id="Phobius"/>
    </source>
</evidence>
<gene>
    <name evidence="2" type="ORF">JOF47_001529</name>
</gene>
<proteinExistence type="predicted"/>
<sequence>MTTEEHRIIAERGLQRLPDDEWARLRRQDAVIGPLAAMDIVGHPAADDATGQLELSRGIGITMPLGFTHLAATTPPERIGRTMGSAELGREAGDAGGPLIFGAVATTVGLAAGLGTLTFLIAVIAVVCAVFLRHDTRL</sequence>
<keyword evidence="3" id="KW-1185">Reference proteome</keyword>
<organism evidence="2 3">
    <name type="scientific">Paeniglutamicibacter kerguelensis</name>
    <dbReference type="NCBI Taxonomy" id="254788"/>
    <lineage>
        <taxon>Bacteria</taxon>
        <taxon>Bacillati</taxon>
        <taxon>Actinomycetota</taxon>
        <taxon>Actinomycetes</taxon>
        <taxon>Micrococcales</taxon>
        <taxon>Micrococcaceae</taxon>
        <taxon>Paeniglutamicibacter</taxon>
    </lineage>
</organism>
<accession>A0ABS4XCR3</accession>
<comment type="caution">
    <text evidence="2">The sequence shown here is derived from an EMBL/GenBank/DDBJ whole genome shotgun (WGS) entry which is preliminary data.</text>
</comment>
<evidence type="ECO:0000313" key="2">
    <source>
        <dbReference type="EMBL" id="MBP2386018.1"/>
    </source>
</evidence>
<protein>
    <submittedName>
        <fullName evidence="2">Uncharacterized protein</fullName>
    </submittedName>
</protein>
<dbReference type="SUPFAM" id="SSF103473">
    <property type="entry name" value="MFS general substrate transporter"/>
    <property type="match status" value="1"/>
</dbReference>
<keyword evidence="1" id="KW-0472">Membrane</keyword>
<dbReference type="Gene3D" id="1.20.1250.20">
    <property type="entry name" value="MFS general substrate transporter like domains"/>
    <property type="match status" value="1"/>
</dbReference>
<reference evidence="2 3" key="1">
    <citation type="submission" date="2021-03" db="EMBL/GenBank/DDBJ databases">
        <title>Sequencing the genomes of 1000 actinobacteria strains.</title>
        <authorList>
            <person name="Klenk H.-P."/>
        </authorList>
    </citation>
    <scope>NUCLEOTIDE SEQUENCE [LARGE SCALE GENOMIC DNA]</scope>
    <source>
        <strain evidence="2 3">DSM 15797</strain>
    </source>
</reference>
<keyword evidence="1" id="KW-0812">Transmembrane</keyword>
<feature type="transmembrane region" description="Helical" evidence="1">
    <location>
        <begin position="99"/>
        <end position="132"/>
    </location>
</feature>
<dbReference type="RefSeq" id="WP_377737972.1">
    <property type="nucleotide sequence ID" value="NZ_BAAAJY010000003.1"/>
</dbReference>
<dbReference type="Proteomes" id="UP001296993">
    <property type="component" value="Unassembled WGS sequence"/>
</dbReference>
<evidence type="ECO:0000313" key="3">
    <source>
        <dbReference type="Proteomes" id="UP001296993"/>
    </source>
</evidence>
<dbReference type="InterPro" id="IPR036259">
    <property type="entry name" value="MFS_trans_sf"/>
</dbReference>